<dbReference type="Proteomes" id="UP000308600">
    <property type="component" value="Unassembled WGS sequence"/>
</dbReference>
<keyword evidence="2" id="KW-1185">Reference proteome</keyword>
<accession>A0ACD3AYK1</accession>
<evidence type="ECO:0000313" key="1">
    <source>
        <dbReference type="EMBL" id="TFK70828.1"/>
    </source>
</evidence>
<sequence length="60" mass="6756">MVLTSLISEISLKLTILNGRDLDHGHRLTKPSFRAKVVVDGKEFVTRPSANGIWNEDFTM</sequence>
<protein>
    <submittedName>
        <fullName evidence="1">Uncharacterized protein</fullName>
    </submittedName>
</protein>
<evidence type="ECO:0000313" key="2">
    <source>
        <dbReference type="Proteomes" id="UP000308600"/>
    </source>
</evidence>
<dbReference type="EMBL" id="ML208307">
    <property type="protein sequence ID" value="TFK70828.1"/>
    <property type="molecule type" value="Genomic_DNA"/>
</dbReference>
<reference evidence="1 2" key="1">
    <citation type="journal article" date="2019" name="Nat. Ecol. Evol.">
        <title>Megaphylogeny resolves global patterns of mushroom evolution.</title>
        <authorList>
            <person name="Varga T."/>
            <person name="Krizsan K."/>
            <person name="Foldi C."/>
            <person name="Dima B."/>
            <person name="Sanchez-Garcia M."/>
            <person name="Sanchez-Ramirez S."/>
            <person name="Szollosi G.J."/>
            <person name="Szarkandi J.G."/>
            <person name="Papp V."/>
            <person name="Albert L."/>
            <person name="Andreopoulos W."/>
            <person name="Angelini C."/>
            <person name="Antonin V."/>
            <person name="Barry K.W."/>
            <person name="Bougher N.L."/>
            <person name="Buchanan P."/>
            <person name="Buyck B."/>
            <person name="Bense V."/>
            <person name="Catcheside P."/>
            <person name="Chovatia M."/>
            <person name="Cooper J."/>
            <person name="Damon W."/>
            <person name="Desjardin D."/>
            <person name="Finy P."/>
            <person name="Geml J."/>
            <person name="Haridas S."/>
            <person name="Hughes K."/>
            <person name="Justo A."/>
            <person name="Karasinski D."/>
            <person name="Kautmanova I."/>
            <person name="Kiss B."/>
            <person name="Kocsube S."/>
            <person name="Kotiranta H."/>
            <person name="LaButti K.M."/>
            <person name="Lechner B.E."/>
            <person name="Liimatainen K."/>
            <person name="Lipzen A."/>
            <person name="Lukacs Z."/>
            <person name="Mihaltcheva S."/>
            <person name="Morgado L.N."/>
            <person name="Niskanen T."/>
            <person name="Noordeloos M.E."/>
            <person name="Ohm R.A."/>
            <person name="Ortiz-Santana B."/>
            <person name="Ovrebo C."/>
            <person name="Racz N."/>
            <person name="Riley R."/>
            <person name="Savchenko A."/>
            <person name="Shiryaev A."/>
            <person name="Soop K."/>
            <person name="Spirin V."/>
            <person name="Szebenyi C."/>
            <person name="Tomsovsky M."/>
            <person name="Tulloss R.E."/>
            <person name="Uehling J."/>
            <person name="Grigoriev I.V."/>
            <person name="Vagvolgyi C."/>
            <person name="Papp T."/>
            <person name="Martin F.M."/>
            <person name="Miettinen O."/>
            <person name="Hibbett D.S."/>
            <person name="Nagy L.G."/>
        </authorList>
    </citation>
    <scope>NUCLEOTIDE SEQUENCE [LARGE SCALE GENOMIC DNA]</scope>
    <source>
        <strain evidence="1 2">NL-1719</strain>
    </source>
</reference>
<proteinExistence type="predicted"/>
<gene>
    <name evidence="1" type="ORF">BDN72DRAFT_505095</name>
</gene>
<name>A0ACD3AYK1_9AGAR</name>
<organism evidence="1 2">
    <name type="scientific">Pluteus cervinus</name>
    <dbReference type="NCBI Taxonomy" id="181527"/>
    <lineage>
        <taxon>Eukaryota</taxon>
        <taxon>Fungi</taxon>
        <taxon>Dikarya</taxon>
        <taxon>Basidiomycota</taxon>
        <taxon>Agaricomycotina</taxon>
        <taxon>Agaricomycetes</taxon>
        <taxon>Agaricomycetidae</taxon>
        <taxon>Agaricales</taxon>
        <taxon>Pluteineae</taxon>
        <taxon>Pluteaceae</taxon>
        <taxon>Pluteus</taxon>
    </lineage>
</organism>